<accession>A0ABU4C553</accession>
<dbReference type="EMBL" id="JAWLKB010000044">
    <property type="protein sequence ID" value="MDV6271404.1"/>
    <property type="molecule type" value="Genomic_DNA"/>
</dbReference>
<dbReference type="Pfam" id="PF19818">
    <property type="entry name" value="DUF6301"/>
    <property type="match status" value="1"/>
</dbReference>
<name>A0ABU4C553_RHOGO</name>
<comment type="caution">
    <text evidence="1">The sequence shown here is derived from an EMBL/GenBank/DDBJ whole genome shotgun (WGS) entry which is preliminary data.</text>
</comment>
<gene>
    <name evidence="1" type="ORF">R3Q16_32855</name>
</gene>
<proteinExistence type="predicted"/>
<keyword evidence="2" id="KW-1185">Reference proteome</keyword>
<evidence type="ECO:0000313" key="1">
    <source>
        <dbReference type="EMBL" id="MDV6271404.1"/>
    </source>
</evidence>
<evidence type="ECO:0000313" key="2">
    <source>
        <dbReference type="Proteomes" id="UP001185927"/>
    </source>
</evidence>
<protein>
    <submittedName>
        <fullName evidence="1">DUF6301 family protein</fullName>
    </submittedName>
</protein>
<organism evidence="1 2">
    <name type="scientific">Rhodococcus globerulus</name>
    <dbReference type="NCBI Taxonomy" id="33008"/>
    <lineage>
        <taxon>Bacteria</taxon>
        <taxon>Bacillati</taxon>
        <taxon>Actinomycetota</taxon>
        <taxon>Actinomycetes</taxon>
        <taxon>Mycobacteriales</taxon>
        <taxon>Nocardiaceae</taxon>
        <taxon>Rhodococcus</taxon>
    </lineage>
</organism>
<dbReference type="Proteomes" id="UP001185927">
    <property type="component" value="Unassembled WGS sequence"/>
</dbReference>
<sequence length="67" mass="7750">MDPFQPQCDATRRTDFDRSAEIFCLATEFDWTWSRDDLDRFCAAAGWTVTEHRELASKSRRTSLACG</sequence>
<reference evidence="1 2" key="1">
    <citation type="submission" date="2023-10" db="EMBL/GenBank/DDBJ databases">
        <title>Development of a sustainable strategy for remediation of hydrocarbon-contaminated territories based on the waste exchange concept.</title>
        <authorList>
            <person name="Krivoruchko A."/>
        </authorList>
    </citation>
    <scope>NUCLEOTIDE SEQUENCE [LARGE SCALE GENOMIC DNA]</scope>
    <source>
        <strain evidence="1 2">IEGM 1203</strain>
    </source>
</reference>
<dbReference type="InterPro" id="IPR046268">
    <property type="entry name" value="DUF6301"/>
</dbReference>